<sequence length="29" mass="3199">MALSKATQKFLGLNEFSSNQEIIKSVVSK</sequence>
<accession>A0A383E526</accession>
<proteinExistence type="predicted"/>
<gene>
    <name evidence="1" type="ORF">METZ01_LOCUS504770</name>
</gene>
<name>A0A383E526_9ZZZZ</name>
<dbReference type="AlphaFoldDB" id="A0A383E526"/>
<reference evidence="1" key="1">
    <citation type="submission" date="2018-05" db="EMBL/GenBank/DDBJ databases">
        <authorList>
            <person name="Lanie J.A."/>
            <person name="Ng W.-L."/>
            <person name="Kazmierczak K.M."/>
            <person name="Andrzejewski T.M."/>
            <person name="Davidsen T.M."/>
            <person name="Wayne K.J."/>
            <person name="Tettelin H."/>
            <person name="Glass J.I."/>
            <person name="Rusch D."/>
            <person name="Podicherti R."/>
            <person name="Tsui H.-C.T."/>
            <person name="Winkler M.E."/>
        </authorList>
    </citation>
    <scope>NUCLEOTIDE SEQUENCE</scope>
</reference>
<feature type="non-terminal residue" evidence="1">
    <location>
        <position position="29"/>
    </location>
</feature>
<organism evidence="1">
    <name type="scientific">marine metagenome</name>
    <dbReference type="NCBI Taxonomy" id="408172"/>
    <lineage>
        <taxon>unclassified sequences</taxon>
        <taxon>metagenomes</taxon>
        <taxon>ecological metagenomes</taxon>
    </lineage>
</organism>
<dbReference type="EMBL" id="UINC01222930">
    <property type="protein sequence ID" value="SVE51916.1"/>
    <property type="molecule type" value="Genomic_DNA"/>
</dbReference>
<protein>
    <submittedName>
        <fullName evidence="1">Uncharacterized protein</fullName>
    </submittedName>
</protein>
<evidence type="ECO:0000313" key="1">
    <source>
        <dbReference type="EMBL" id="SVE51916.1"/>
    </source>
</evidence>